<dbReference type="AlphaFoldDB" id="A0A9X2BD80"/>
<dbReference type="RefSeq" id="WP_248252882.1">
    <property type="nucleotide sequence ID" value="NZ_JAIWJX010000002.1"/>
</dbReference>
<reference evidence="1" key="1">
    <citation type="submission" date="2021-09" db="EMBL/GenBank/DDBJ databases">
        <title>Genome analysis of Fictibacillus sp. KIGAM418 isolated from marine sediment.</title>
        <authorList>
            <person name="Seo M.-J."/>
            <person name="Cho E.-S."/>
            <person name="Hwang C.Y."/>
        </authorList>
    </citation>
    <scope>NUCLEOTIDE SEQUENCE</scope>
    <source>
        <strain evidence="1">KIGAM418</strain>
    </source>
</reference>
<proteinExistence type="predicted"/>
<dbReference type="Gene3D" id="1.20.1640.10">
    <property type="entry name" value="Multidrug efflux transporter AcrB transmembrane domain"/>
    <property type="match status" value="1"/>
</dbReference>
<accession>A0A9X2BD80</accession>
<evidence type="ECO:0000313" key="1">
    <source>
        <dbReference type="EMBL" id="MCK6257381.1"/>
    </source>
</evidence>
<dbReference type="EMBL" id="JAIWJX010000002">
    <property type="protein sequence ID" value="MCK6257381.1"/>
    <property type="molecule type" value="Genomic_DNA"/>
</dbReference>
<name>A0A9X2BD80_9BACL</name>
<gene>
    <name evidence="1" type="ORF">LCY76_12330</name>
</gene>
<organism evidence="1 2">
    <name type="scientific">Fictibacillus marinisediminis</name>
    <dbReference type="NCBI Taxonomy" id="2878389"/>
    <lineage>
        <taxon>Bacteria</taxon>
        <taxon>Bacillati</taxon>
        <taxon>Bacillota</taxon>
        <taxon>Bacilli</taxon>
        <taxon>Bacillales</taxon>
        <taxon>Fictibacillaceae</taxon>
        <taxon>Fictibacillus</taxon>
    </lineage>
</organism>
<dbReference type="SUPFAM" id="SSF82866">
    <property type="entry name" value="Multidrug efflux transporter AcrB transmembrane domain"/>
    <property type="match status" value="1"/>
</dbReference>
<comment type="caution">
    <text evidence="1">The sequence shown here is derived from an EMBL/GenBank/DDBJ whole genome shotgun (WGS) entry which is preliminary data.</text>
</comment>
<evidence type="ECO:0008006" key="3">
    <source>
        <dbReference type="Google" id="ProtNLM"/>
    </source>
</evidence>
<evidence type="ECO:0000313" key="2">
    <source>
        <dbReference type="Proteomes" id="UP001139011"/>
    </source>
</evidence>
<keyword evidence="2" id="KW-1185">Reference proteome</keyword>
<sequence length="60" mass="6533">MFIFRLEWNLAALVGLLMLTGIVVTNGIVLVDKIESYPGGARDSMAYAPTAPFMESSLKI</sequence>
<protein>
    <recommendedName>
        <fullName evidence="3">Efflux RND transporter permease subunit</fullName>
    </recommendedName>
</protein>
<dbReference type="Proteomes" id="UP001139011">
    <property type="component" value="Unassembled WGS sequence"/>
</dbReference>